<dbReference type="EMBL" id="JAPFFF010000016">
    <property type="protein sequence ID" value="KAK8865520.1"/>
    <property type="molecule type" value="Genomic_DNA"/>
</dbReference>
<gene>
    <name evidence="1" type="ORF">M9Y10_011076</name>
</gene>
<organism evidence="1 2">
    <name type="scientific">Tritrichomonas musculus</name>
    <dbReference type="NCBI Taxonomy" id="1915356"/>
    <lineage>
        <taxon>Eukaryota</taxon>
        <taxon>Metamonada</taxon>
        <taxon>Parabasalia</taxon>
        <taxon>Tritrichomonadida</taxon>
        <taxon>Tritrichomonadidae</taxon>
        <taxon>Tritrichomonas</taxon>
    </lineage>
</organism>
<keyword evidence="2" id="KW-1185">Reference proteome</keyword>
<protein>
    <submittedName>
        <fullName evidence="1">Uncharacterized protein</fullName>
    </submittedName>
</protein>
<dbReference type="Proteomes" id="UP001470230">
    <property type="component" value="Unassembled WGS sequence"/>
</dbReference>
<evidence type="ECO:0000313" key="2">
    <source>
        <dbReference type="Proteomes" id="UP001470230"/>
    </source>
</evidence>
<proteinExistence type="predicted"/>
<comment type="caution">
    <text evidence="1">The sequence shown here is derived from an EMBL/GenBank/DDBJ whole genome shotgun (WGS) entry which is preliminary data.</text>
</comment>
<reference evidence="1 2" key="1">
    <citation type="submission" date="2024-04" db="EMBL/GenBank/DDBJ databases">
        <title>Tritrichomonas musculus Genome.</title>
        <authorList>
            <person name="Alves-Ferreira E."/>
            <person name="Grigg M."/>
            <person name="Lorenzi H."/>
            <person name="Galac M."/>
        </authorList>
    </citation>
    <scope>NUCLEOTIDE SEQUENCE [LARGE SCALE GENOMIC DNA]</scope>
    <source>
        <strain evidence="1 2">EAF2021</strain>
    </source>
</reference>
<evidence type="ECO:0000313" key="1">
    <source>
        <dbReference type="EMBL" id="KAK8865520.1"/>
    </source>
</evidence>
<sequence length="163" mass="18847">MQGLNIHMKSFKLSTGIVNENDKVRVSITTFPEQFKEAFIIEAKQMNCAHHFFTVNITDKTQKIVFVFRKKEAKQDPIVASTTININQLPAKNKATNLEMKTIKIYEPVQNGNKNRKVYGEMQVQFSLTTAFSSIKANRCIEKVYNEDENHNLYNLVYMGDLY</sequence>
<name>A0ABR2INN4_9EUKA</name>
<accession>A0ABR2INN4</accession>